<keyword evidence="4 11" id="KW-0812">Transmembrane</keyword>
<evidence type="ECO:0000313" key="14">
    <source>
        <dbReference type="EnsemblMetazoa" id="CapteP185973"/>
    </source>
</evidence>
<dbReference type="PANTHER" id="PTHR11690">
    <property type="entry name" value="AMILORIDE-SENSITIVE SODIUM CHANNEL-RELATED"/>
    <property type="match status" value="1"/>
</dbReference>
<dbReference type="Proteomes" id="UP000014760">
    <property type="component" value="Unassembled WGS sequence"/>
</dbReference>
<evidence type="ECO:0000256" key="9">
    <source>
        <dbReference type="ARBA" id="ARBA00023201"/>
    </source>
</evidence>
<proteinExistence type="inferred from homology"/>
<gene>
    <name evidence="13" type="ORF">CAPTEDRAFT_185973</name>
</gene>
<dbReference type="EMBL" id="KB308886">
    <property type="protein sequence ID" value="ELT96177.1"/>
    <property type="molecule type" value="Genomic_DNA"/>
</dbReference>
<evidence type="ECO:0000313" key="15">
    <source>
        <dbReference type="Proteomes" id="UP000014760"/>
    </source>
</evidence>
<evidence type="ECO:0000256" key="11">
    <source>
        <dbReference type="RuleBase" id="RU000679"/>
    </source>
</evidence>
<organism evidence="13">
    <name type="scientific">Capitella teleta</name>
    <name type="common">Polychaete worm</name>
    <dbReference type="NCBI Taxonomy" id="283909"/>
    <lineage>
        <taxon>Eukaryota</taxon>
        <taxon>Metazoa</taxon>
        <taxon>Spiralia</taxon>
        <taxon>Lophotrochozoa</taxon>
        <taxon>Annelida</taxon>
        <taxon>Polychaeta</taxon>
        <taxon>Sedentaria</taxon>
        <taxon>Scolecida</taxon>
        <taxon>Capitellidae</taxon>
        <taxon>Capitella</taxon>
    </lineage>
</organism>
<evidence type="ECO:0000256" key="12">
    <source>
        <dbReference type="SAM" id="Phobius"/>
    </source>
</evidence>
<dbReference type="EMBL" id="AMQN01011435">
    <property type="status" value="NOT_ANNOTATED_CDS"/>
    <property type="molecule type" value="Genomic_DNA"/>
</dbReference>
<keyword evidence="5 12" id="KW-1133">Transmembrane helix</keyword>
<keyword evidence="15" id="KW-1185">Reference proteome</keyword>
<dbReference type="OrthoDB" id="6236903at2759"/>
<reference evidence="14" key="3">
    <citation type="submission" date="2015-06" db="UniProtKB">
        <authorList>
            <consortium name="EnsemblMetazoa"/>
        </authorList>
    </citation>
    <scope>IDENTIFICATION</scope>
</reference>
<keyword evidence="10 11" id="KW-0407">Ion channel</keyword>
<reference evidence="15" key="1">
    <citation type="submission" date="2012-12" db="EMBL/GenBank/DDBJ databases">
        <authorList>
            <person name="Hellsten U."/>
            <person name="Grimwood J."/>
            <person name="Chapman J.A."/>
            <person name="Shapiro H."/>
            <person name="Aerts A."/>
            <person name="Otillar R.P."/>
            <person name="Terry A.Y."/>
            <person name="Boore J.L."/>
            <person name="Simakov O."/>
            <person name="Marletaz F."/>
            <person name="Cho S.-J."/>
            <person name="Edsinger-Gonzales E."/>
            <person name="Havlak P."/>
            <person name="Kuo D.-H."/>
            <person name="Larsson T."/>
            <person name="Lv J."/>
            <person name="Arendt D."/>
            <person name="Savage R."/>
            <person name="Osoegawa K."/>
            <person name="de Jong P."/>
            <person name="Lindberg D.R."/>
            <person name="Seaver E.C."/>
            <person name="Weisblat D.A."/>
            <person name="Putnam N.H."/>
            <person name="Grigoriev I.V."/>
            <person name="Rokhsar D.S."/>
        </authorList>
    </citation>
    <scope>NUCLEOTIDE SEQUENCE</scope>
    <source>
        <strain evidence="15">I ESC-2004</strain>
    </source>
</reference>
<evidence type="ECO:0000256" key="4">
    <source>
        <dbReference type="ARBA" id="ARBA00022692"/>
    </source>
</evidence>
<accession>R7TRH2</accession>
<keyword evidence="6" id="KW-0915">Sodium</keyword>
<dbReference type="InterPro" id="IPR001873">
    <property type="entry name" value="ENaC"/>
</dbReference>
<dbReference type="PRINTS" id="PR01078">
    <property type="entry name" value="AMINACHANNEL"/>
</dbReference>
<feature type="transmembrane region" description="Helical" evidence="12">
    <location>
        <begin position="32"/>
        <end position="50"/>
    </location>
</feature>
<keyword evidence="3 11" id="KW-0894">Sodium channel</keyword>
<dbReference type="GO" id="GO:0015280">
    <property type="term" value="F:ligand-gated sodium channel activity"/>
    <property type="evidence" value="ECO:0007669"/>
    <property type="project" value="TreeGrafter"/>
</dbReference>
<evidence type="ECO:0000256" key="1">
    <source>
        <dbReference type="ARBA" id="ARBA00004141"/>
    </source>
</evidence>
<name>R7TRH2_CAPTE</name>
<dbReference type="EnsemblMetazoa" id="CapteT185973">
    <property type="protein sequence ID" value="CapteP185973"/>
    <property type="gene ID" value="CapteG185973"/>
</dbReference>
<dbReference type="AlphaFoldDB" id="R7TRH2"/>
<keyword evidence="8 12" id="KW-0472">Membrane</keyword>
<comment type="subcellular location">
    <subcellularLocation>
        <location evidence="1">Membrane</location>
        <topology evidence="1">Multi-pass membrane protein</topology>
    </subcellularLocation>
</comment>
<comment type="similarity">
    <text evidence="11">Belongs to the amiloride-sensitive sodium channel (TC 1.A.6) family.</text>
</comment>
<dbReference type="Gene3D" id="1.10.287.770">
    <property type="entry name" value="YojJ-like"/>
    <property type="match status" value="1"/>
</dbReference>
<keyword evidence="7 11" id="KW-0406">Ion transport</keyword>
<sequence>MSSRGTLRKSLENSSIKALPKIVKASGRFQRYLWTMALVIGVTVVGYQLSNLLQQYFQFSTTINIVSIQGTPPFPDVTLCHMDTNWTNNVLEPNLKGENSQQNFYHELDQIQREYKVNSSEWLRILELRTFAGYIQNIHHIHSELDYMARLLVIDCIAYPGWILTNCSDLGSALTTTPFIDPVFGFCVTHHFNTTDPIRSLKMLVHVEGSKHEIHETFNLLDNAAYHTSRSGVRVIIHPRGTFPDIWLRSELVLAGHDVALNLEGTFFSHLKEPYGHCIDVVEGTQKAFTTEGTYGYECYRMCARERILQECGCVNLYYATTEEDRANGNLCGQIDTRNISMTFERMDCTIETERSLSDFETECDCTVPCKHFSYSKESKAQSWPYESYHLSFYEQYIKGRSFAKPYHVYEELLALSKTDPQLVLEKLKKQTLIRDNFAQIRILNHQKSYSHYTDTPLVSIESLFGNMGGLLNLWVGITFITLIEVIDLMHQLHCEDRARKRTSHKRVFERRKKGRKRKEKSKVNDFILSSFDDTCEYTYHGGTGVAI</sequence>
<evidence type="ECO:0000256" key="6">
    <source>
        <dbReference type="ARBA" id="ARBA00023053"/>
    </source>
</evidence>
<dbReference type="STRING" id="283909.R7TRH2"/>
<dbReference type="Pfam" id="PF00858">
    <property type="entry name" value="ASC"/>
    <property type="match status" value="1"/>
</dbReference>
<dbReference type="GO" id="GO:0005886">
    <property type="term" value="C:plasma membrane"/>
    <property type="evidence" value="ECO:0007669"/>
    <property type="project" value="TreeGrafter"/>
</dbReference>
<evidence type="ECO:0000256" key="3">
    <source>
        <dbReference type="ARBA" id="ARBA00022461"/>
    </source>
</evidence>
<evidence type="ECO:0000313" key="13">
    <source>
        <dbReference type="EMBL" id="ELT96177.1"/>
    </source>
</evidence>
<keyword evidence="2 11" id="KW-0813">Transport</keyword>
<dbReference type="Gene3D" id="1.10.287.820">
    <property type="entry name" value="Acid-sensing ion channel domain"/>
    <property type="match status" value="1"/>
</dbReference>
<reference evidence="13 15" key="2">
    <citation type="journal article" date="2013" name="Nature">
        <title>Insights into bilaterian evolution from three spiralian genomes.</title>
        <authorList>
            <person name="Simakov O."/>
            <person name="Marletaz F."/>
            <person name="Cho S.J."/>
            <person name="Edsinger-Gonzales E."/>
            <person name="Havlak P."/>
            <person name="Hellsten U."/>
            <person name="Kuo D.H."/>
            <person name="Larsson T."/>
            <person name="Lv J."/>
            <person name="Arendt D."/>
            <person name="Savage R."/>
            <person name="Osoegawa K."/>
            <person name="de Jong P."/>
            <person name="Grimwood J."/>
            <person name="Chapman J.A."/>
            <person name="Shapiro H."/>
            <person name="Aerts A."/>
            <person name="Otillar R.P."/>
            <person name="Terry A.Y."/>
            <person name="Boore J.L."/>
            <person name="Grigoriev I.V."/>
            <person name="Lindberg D.R."/>
            <person name="Seaver E.C."/>
            <person name="Weisblat D.A."/>
            <person name="Putnam N.H."/>
            <person name="Rokhsar D.S."/>
        </authorList>
    </citation>
    <scope>NUCLEOTIDE SEQUENCE</scope>
    <source>
        <strain evidence="13 15">I ESC-2004</strain>
    </source>
</reference>
<evidence type="ECO:0000256" key="5">
    <source>
        <dbReference type="ARBA" id="ARBA00022989"/>
    </source>
</evidence>
<dbReference type="OMA" id="THEFTEW"/>
<evidence type="ECO:0000256" key="8">
    <source>
        <dbReference type="ARBA" id="ARBA00023136"/>
    </source>
</evidence>
<evidence type="ECO:0000256" key="10">
    <source>
        <dbReference type="ARBA" id="ARBA00023303"/>
    </source>
</evidence>
<evidence type="ECO:0000256" key="7">
    <source>
        <dbReference type="ARBA" id="ARBA00023065"/>
    </source>
</evidence>
<dbReference type="PANTHER" id="PTHR11690:SF248">
    <property type="entry name" value="PICKPOCKET 17, ISOFORM A"/>
    <property type="match status" value="1"/>
</dbReference>
<keyword evidence="9 11" id="KW-0739">Sodium transport</keyword>
<protein>
    <submittedName>
        <fullName evidence="13 14">Uncharacterized protein</fullName>
    </submittedName>
</protein>
<evidence type="ECO:0000256" key="2">
    <source>
        <dbReference type="ARBA" id="ARBA00022448"/>
    </source>
</evidence>
<dbReference type="HOGENOM" id="CLU_020415_2_0_1"/>